<evidence type="ECO:0000313" key="2">
    <source>
        <dbReference type="Proteomes" id="UP000178771"/>
    </source>
</evidence>
<accession>A0A1F4V364</accession>
<reference evidence="1 2" key="1">
    <citation type="journal article" date="2016" name="Nat. Commun.">
        <title>Thousands of microbial genomes shed light on interconnected biogeochemical processes in an aquifer system.</title>
        <authorList>
            <person name="Anantharaman K."/>
            <person name="Brown C.T."/>
            <person name="Hug L.A."/>
            <person name="Sharon I."/>
            <person name="Castelle C.J."/>
            <person name="Probst A.J."/>
            <person name="Thomas B.C."/>
            <person name="Singh A."/>
            <person name="Wilkins M.J."/>
            <person name="Karaoz U."/>
            <person name="Brodie E.L."/>
            <person name="Williams K.H."/>
            <person name="Hubbard S.S."/>
            <person name="Banfield J.F."/>
        </authorList>
    </citation>
    <scope>NUCLEOTIDE SEQUENCE [LARGE SCALE GENOMIC DNA]</scope>
</reference>
<organism evidence="1 2">
    <name type="scientific">candidate division WWE3 bacterium RIFCSPLOWO2_01_FULL_39_13</name>
    <dbReference type="NCBI Taxonomy" id="1802624"/>
    <lineage>
        <taxon>Bacteria</taxon>
        <taxon>Katanobacteria</taxon>
    </lineage>
</organism>
<dbReference type="AlphaFoldDB" id="A0A1F4V364"/>
<dbReference type="EMBL" id="MEVH01000017">
    <property type="protein sequence ID" value="OGC51608.1"/>
    <property type="molecule type" value="Genomic_DNA"/>
</dbReference>
<proteinExistence type="predicted"/>
<sequence>MMSLYNQAKFEENEYREKKNCAIHYKYVKRDQYPLYGDINKLAGEILAKVRNVFKVIEN</sequence>
<evidence type="ECO:0000313" key="1">
    <source>
        <dbReference type="EMBL" id="OGC51608.1"/>
    </source>
</evidence>
<evidence type="ECO:0008006" key="3">
    <source>
        <dbReference type="Google" id="ProtNLM"/>
    </source>
</evidence>
<gene>
    <name evidence="1" type="ORF">A2982_01095</name>
</gene>
<protein>
    <recommendedName>
        <fullName evidence="3">HEPN domain-containing protein</fullName>
    </recommendedName>
</protein>
<comment type="caution">
    <text evidence="1">The sequence shown here is derived from an EMBL/GenBank/DDBJ whole genome shotgun (WGS) entry which is preliminary data.</text>
</comment>
<name>A0A1F4V364_UNCKA</name>
<dbReference type="Proteomes" id="UP000178771">
    <property type="component" value="Unassembled WGS sequence"/>
</dbReference>
<dbReference type="STRING" id="1802624.A2982_01095"/>